<protein>
    <submittedName>
        <fullName evidence="1">Uncharacterized protein</fullName>
    </submittedName>
</protein>
<sequence length="74" mass="8039">MLTGATGDTGFKGLGGRFERRKLLLFNADVPLEIRFTRSDAGAQVDVAAQLRQVAGDPRNAGVDVALRERRSRP</sequence>
<dbReference type="AlphaFoldDB" id="A0A9D7E5Z2"/>
<evidence type="ECO:0000313" key="2">
    <source>
        <dbReference type="Proteomes" id="UP000807785"/>
    </source>
</evidence>
<accession>A0A9D7E5Z2</accession>
<proteinExistence type="predicted"/>
<evidence type="ECO:0000313" key="1">
    <source>
        <dbReference type="EMBL" id="MBK6973490.1"/>
    </source>
</evidence>
<dbReference type="EMBL" id="JADJEV010000003">
    <property type="protein sequence ID" value="MBK6973490.1"/>
    <property type="molecule type" value="Genomic_DNA"/>
</dbReference>
<comment type="caution">
    <text evidence="1">The sequence shown here is derived from an EMBL/GenBank/DDBJ whole genome shotgun (WGS) entry which is preliminary data.</text>
</comment>
<dbReference type="Proteomes" id="UP000807785">
    <property type="component" value="Unassembled WGS sequence"/>
</dbReference>
<reference evidence="1" key="1">
    <citation type="submission" date="2020-10" db="EMBL/GenBank/DDBJ databases">
        <title>Connecting structure to function with the recovery of over 1000 high-quality activated sludge metagenome-assembled genomes encoding full-length rRNA genes using long-read sequencing.</title>
        <authorList>
            <person name="Singleton C.M."/>
            <person name="Petriglieri F."/>
            <person name="Kristensen J.M."/>
            <person name="Kirkegaard R.H."/>
            <person name="Michaelsen T.Y."/>
            <person name="Andersen M.H."/>
            <person name="Karst S.M."/>
            <person name="Dueholm M.S."/>
            <person name="Nielsen P.H."/>
            <person name="Albertsen M."/>
        </authorList>
    </citation>
    <scope>NUCLEOTIDE SEQUENCE</scope>
    <source>
        <strain evidence="1">Bjer_18-Q3-R1-45_BAT3C.347</strain>
    </source>
</reference>
<organism evidence="1 2">
    <name type="scientific">Candidatus Methylophosphatis roskildensis</name>
    <dbReference type="NCBI Taxonomy" id="2899263"/>
    <lineage>
        <taxon>Bacteria</taxon>
        <taxon>Pseudomonadati</taxon>
        <taxon>Pseudomonadota</taxon>
        <taxon>Betaproteobacteria</taxon>
        <taxon>Nitrosomonadales</taxon>
        <taxon>Sterolibacteriaceae</taxon>
        <taxon>Candidatus Methylophosphatis</taxon>
    </lineage>
</organism>
<name>A0A9D7E5Z2_9PROT</name>
<gene>
    <name evidence="1" type="ORF">IPH26_11300</name>
</gene>